<feature type="region of interest" description="Disordered" evidence="1">
    <location>
        <begin position="625"/>
        <end position="653"/>
    </location>
</feature>
<accession>A0A640KRH3</accession>
<evidence type="ECO:0000256" key="1">
    <source>
        <dbReference type="SAM" id="MobiDB-lite"/>
    </source>
</evidence>
<keyword evidence="3" id="KW-1185">Reference proteome</keyword>
<feature type="compositionally biased region" description="Basic and acidic residues" evidence="1">
    <location>
        <begin position="733"/>
        <end position="745"/>
    </location>
</feature>
<proteinExistence type="predicted"/>
<feature type="compositionally biased region" description="Polar residues" evidence="1">
    <location>
        <begin position="801"/>
        <end position="819"/>
    </location>
</feature>
<organism evidence="2 3">
    <name type="scientific">Leishmania tarentolae</name>
    <name type="common">Sauroleishmania tarentolae</name>
    <dbReference type="NCBI Taxonomy" id="5689"/>
    <lineage>
        <taxon>Eukaryota</taxon>
        <taxon>Discoba</taxon>
        <taxon>Euglenozoa</taxon>
        <taxon>Kinetoplastea</taxon>
        <taxon>Metakinetoplastina</taxon>
        <taxon>Trypanosomatida</taxon>
        <taxon>Trypanosomatidae</taxon>
        <taxon>Leishmaniinae</taxon>
        <taxon>Leishmania</taxon>
        <taxon>lizard Leishmania</taxon>
    </lineage>
</organism>
<comment type="caution">
    <text evidence="2">The sequence shown here is derived from an EMBL/GenBank/DDBJ whole genome shotgun (WGS) entry which is preliminary data.</text>
</comment>
<feature type="compositionally biased region" description="Polar residues" evidence="1">
    <location>
        <begin position="855"/>
        <end position="880"/>
    </location>
</feature>
<gene>
    <name evidence="2" type="ORF">LtaPh_3313700</name>
</gene>
<feature type="region of interest" description="Disordered" evidence="1">
    <location>
        <begin position="855"/>
        <end position="957"/>
    </location>
</feature>
<evidence type="ECO:0000313" key="3">
    <source>
        <dbReference type="Proteomes" id="UP000419144"/>
    </source>
</evidence>
<feature type="compositionally biased region" description="Polar residues" evidence="1">
    <location>
        <begin position="939"/>
        <end position="949"/>
    </location>
</feature>
<dbReference type="VEuPathDB" id="TriTrypDB:LtaPh_3313700"/>
<reference evidence="2" key="1">
    <citation type="submission" date="2019-11" db="EMBL/GenBank/DDBJ databases">
        <title>Leishmania tarentolae CDS.</title>
        <authorList>
            <person name="Goto Y."/>
            <person name="Yamagishi J."/>
        </authorList>
    </citation>
    <scope>NUCLEOTIDE SEQUENCE [LARGE SCALE GENOMIC DNA]</scope>
    <source>
        <strain evidence="2">Parrot Tar II</strain>
    </source>
</reference>
<dbReference type="OrthoDB" id="264691at2759"/>
<sequence>MDTTPSSSCALRRRLLGLFNAYSTVVSNRDSAGELAEVRRLEACRYHSCLNDLAHLSSFRNLFVGNEDDRAIRVAAAQLRSRWTQNVLWREAVRRDSNYARQKLRLNPLEVKRTVVPCLSNDNRTGEDLLGEAFYSPSTCRHGMDSASSKDARVGDDARNSISWDALYSVVVLYLYDHHFFHNSFLDTEVHALRSSNEGGKRMHIDPNKVCVKGKHIKRTAMTPPRRRKATYANSATGVAAVQAAKRKPCVATASAASLPWSANLLPSLQNAQLRKPNMEIAVDAHVGGEDAGGPLESLCAPPCPLRRGLWRTSPATPSLYSPVSLRHATCAALSPRCALGCGEDPVKPSPSPRRQHTQHEVAEPSYQQRYINFMAKVEVFRAGERFFHRASSVSESSLLSWSPPSGMIAVVPKRMAAATRQQWSTSPSPRRPERVVVAFGNKHAAASPTPQKVRALRLRPQTPSQQNVMVGQLREHHFGKHRTRNAGAAAPTLVTIKRNARAKRPHTSLQPQAANSAGATPRLATREGGTRAVVNKQTMCLLVPQPLAPRSVLAKAQKDRRKYSRDLKAPPATGHEECFCQSEESASLLDIKLQCERATKRSDSSEHVEGRRTTAFAVGPLRWESTEESSGGGLMQPDWVRRSSPAKPSPPVTPCALLRAPVLPPCTLSAAPLEVQDAANDQENQPPPTQTSRRRSSFYLEKPSHLSFGDPFALCSVKAERHATAPSPTPTPREDETDTQKPSEVHCHASAAAAPLPLHLFTAQQEPRQRPRQPQQQSEPIQQLTPQQLIGRPRLLFTPRCTSPLASKSGSNVSSTEQQQKHRKCVPVSANTNSAAPTLSPFPCEAAHRLLMSTPTRPWSPGPSSLTCRTPTSVLSPMNRQLPAPLSPALTKGQQHQADGRSPPPRLSGRAKARFISCGSRPPQTPPQVPSSRVLMSPSGSLQVATPPSVSPLVYS</sequence>
<feature type="region of interest" description="Disordered" evidence="1">
    <location>
        <begin position="766"/>
        <end position="838"/>
    </location>
</feature>
<feature type="compositionally biased region" description="Low complexity" evidence="1">
    <location>
        <begin position="766"/>
        <end position="789"/>
    </location>
</feature>
<dbReference type="EMBL" id="BLBS01000051">
    <property type="protein sequence ID" value="GET91871.1"/>
    <property type="molecule type" value="Genomic_DNA"/>
</dbReference>
<feature type="compositionally biased region" description="Polar residues" evidence="1">
    <location>
        <begin position="508"/>
        <end position="519"/>
    </location>
</feature>
<name>A0A640KRH3_LEITA</name>
<feature type="region of interest" description="Disordered" evidence="1">
    <location>
        <begin position="504"/>
        <end position="526"/>
    </location>
</feature>
<feature type="region of interest" description="Disordered" evidence="1">
    <location>
        <begin position="345"/>
        <end position="364"/>
    </location>
</feature>
<protein>
    <submittedName>
        <fullName evidence="2">Uncharacterized protein</fullName>
    </submittedName>
</protein>
<evidence type="ECO:0000313" key="2">
    <source>
        <dbReference type="EMBL" id="GET91871.1"/>
    </source>
</evidence>
<dbReference type="Proteomes" id="UP000419144">
    <property type="component" value="Unassembled WGS sequence"/>
</dbReference>
<dbReference type="AlphaFoldDB" id="A0A640KRH3"/>
<feature type="region of interest" description="Disordered" evidence="1">
    <location>
        <begin position="721"/>
        <end position="745"/>
    </location>
</feature>